<dbReference type="Pfam" id="PF09836">
    <property type="entry name" value="DUF2063"/>
    <property type="match status" value="1"/>
</dbReference>
<dbReference type="Proteomes" id="UP000516412">
    <property type="component" value="Chromosome"/>
</dbReference>
<evidence type="ECO:0000313" key="3">
    <source>
        <dbReference type="EMBL" id="QNT58795.1"/>
    </source>
</evidence>
<dbReference type="KEGG" id="nmus:H7A79_1374"/>
<dbReference type="InterPro" id="IPR054098">
    <property type="entry name" value="NGO1945-like_C"/>
</dbReference>
<name>A0A7H1MAY0_9NEIS</name>
<dbReference type="InterPro" id="IPR018640">
    <property type="entry name" value="DUF2063"/>
</dbReference>
<sequence>MQPHNPISSAQAQAQLADHIRNPALPAPPGIAPERLAVYTRLVRNNIKSFLDLCFSDSSLLADSEQWQGWQNRFLIEAHPESPFFNDIPPQFLAYLNSLPQHERPSENMLAVMDFETALLHAETAIQPDSDGRWHEHSVLSWAPAARLQYYPCDFVSIGPEQIEDSPCHVLTWRNRSNEVYYRTIEGTDLFLLQHFQRQSDTFTNLLAGLQELLPEQDVAELLKPAVNDWVDAGVLLTTKSTDGTIQT</sequence>
<protein>
    <submittedName>
        <fullName evidence="3">Uncharacterized protein</fullName>
    </submittedName>
</protein>
<dbReference type="Gene3D" id="1.10.150.690">
    <property type="entry name" value="DUF2063"/>
    <property type="match status" value="1"/>
</dbReference>
<evidence type="ECO:0000259" key="1">
    <source>
        <dbReference type="Pfam" id="PF09836"/>
    </source>
</evidence>
<dbReference type="Pfam" id="PF22106">
    <property type="entry name" value="NGO1945_C"/>
    <property type="match status" value="1"/>
</dbReference>
<dbReference type="RefSeq" id="WP_187001541.1">
    <property type="nucleotide sequence ID" value="NZ_CP060414.2"/>
</dbReference>
<keyword evidence="4" id="KW-1185">Reference proteome</keyword>
<dbReference type="AlphaFoldDB" id="A0A7H1MAY0"/>
<accession>A0A7H1MAY0</accession>
<dbReference type="Gene3D" id="3.90.930.50">
    <property type="match status" value="1"/>
</dbReference>
<evidence type="ECO:0000313" key="4">
    <source>
        <dbReference type="Proteomes" id="UP000516412"/>
    </source>
</evidence>
<gene>
    <name evidence="3" type="ORF">H7A79_1374</name>
</gene>
<dbReference type="EMBL" id="CP060414">
    <property type="protein sequence ID" value="QNT58795.1"/>
    <property type="molecule type" value="Genomic_DNA"/>
</dbReference>
<reference evidence="3" key="1">
    <citation type="submission" date="2024-06" db="EMBL/GenBank/DDBJ databases">
        <title>Complete Genome Sequence of mouse commensal type strain Neisseria musculi.</title>
        <authorList>
            <person name="Thapa E."/>
            <person name="Aluvathingal J."/>
            <person name="Nadendla S."/>
            <person name="Mehta A."/>
            <person name="Tettelin H."/>
            <person name="Weyand N.J."/>
        </authorList>
    </citation>
    <scope>NUCLEOTIDE SEQUENCE</scope>
    <source>
        <strain evidence="3">NW831</strain>
    </source>
</reference>
<feature type="domain" description="Putative DNA-binding" evidence="1">
    <location>
        <begin position="11"/>
        <end position="96"/>
    </location>
</feature>
<organism evidence="3 4">
    <name type="scientific">Neisseria musculi</name>
    <dbReference type="NCBI Taxonomy" id="1815583"/>
    <lineage>
        <taxon>Bacteria</taxon>
        <taxon>Pseudomonadati</taxon>
        <taxon>Pseudomonadota</taxon>
        <taxon>Betaproteobacteria</taxon>
        <taxon>Neisseriales</taxon>
        <taxon>Neisseriaceae</taxon>
        <taxon>Neisseria</taxon>
    </lineage>
</organism>
<evidence type="ECO:0000259" key="2">
    <source>
        <dbReference type="Pfam" id="PF22106"/>
    </source>
</evidence>
<dbReference type="InterPro" id="IPR044922">
    <property type="entry name" value="DUF2063_N_sf"/>
</dbReference>
<proteinExistence type="predicted"/>
<feature type="domain" description="NGO1945-like C-terminal" evidence="2">
    <location>
        <begin position="143"/>
        <end position="224"/>
    </location>
</feature>